<protein>
    <submittedName>
        <fullName evidence="12">DHS-like NAD/FAD-binding domain-containing protein</fullName>
    </submittedName>
</protein>
<comment type="cofactor">
    <cofactor evidence="1">
        <name>Zn(2+)</name>
        <dbReference type="ChEBI" id="CHEBI:29105"/>
    </cofactor>
</comment>
<feature type="region of interest" description="Disordered" evidence="10">
    <location>
        <begin position="81"/>
        <end position="132"/>
    </location>
</feature>
<feature type="active site" description="Proton acceptor" evidence="9">
    <location>
        <position position="327"/>
    </location>
</feature>
<dbReference type="STRING" id="436010.A0A166TCY4"/>
<evidence type="ECO:0000313" key="13">
    <source>
        <dbReference type="Proteomes" id="UP000076532"/>
    </source>
</evidence>
<dbReference type="PANTHER" id="PTHR11085">
    <property type="entry name" value="NAD-DEPENDENT PROTEIN DEACYLASE SIRTUIN-5, MITOCHONDRIAL-RELATED"/>
    <property type="match status" value="1"/>
</dbReference>
<feature type="compositionally biased region" description="Acidic residues" evidence="10">
    <location>
        <begin position="89"/>
        <end position="118"/>
    </location>
</feature>
<feature type="region of interest" description="Disordered" evidence="10">
    <location>
        <begin position="1"/>
        <end position="28"/>
    </location>
</feature>
<evidence type="ECO:0000256" key="1">
    <source>
        <dbReference type="ARBA" id="ARBA00001947"/>
    </source>
</evidence>
<evidence type="ECO:0000256" key="2">
    <source>
        <dbReference type="ARBA" id="ARBA00004173"/>
    </source>
</evidence>
<feature type="region of interest" description="Disordered" evidence="10">
    <location>
        <begin position="368"/>
        <end position="402"/>
    </location>
</feature>
<evidence type="ECO:0000256" key="6">
    <source>
        <dbReference type="ARBA" id="ARBA00022833"/>
    </source>
</evidence>
<reference evidence="12 13" key="1">
    <citation type="journal article" date="2016" name="Mol. Biol. Evol.">
        <title>Comparative Genomics of Early-Diverging Mushroom-Forming Fungi Provides Insights into the Origins of Lignocellulose Decay Capabilities.</title>
        <authorList>
            <person name="Nagy L.G."/>
            <person name="Riley R."/>
            <person name="Tritt A."/>
            <person name="Adam C."/>
            <person name="Daum C."/>
            <person name="Floudas D."/>
            <person name="Sun H."/>
            <person name="Yadav J.S."/>
            <person name="Pangilinan J."/>
            <person name="Larsson K.H."/>
            <person name="Matsuura K."/>
            <person name="Barry K."/>
            <person name="Labutti K."/>
            <person name="Kuo R."/>
            <person name="Ohm R.A."/>
            <person name="Bhattacharya S.S."/>
            <person name="Shirouzu T."/>
            <person name="Yoshinaga Y."/>
            <person name="Martin F.M."/>
            <person name="Grigoriev I.V."/>
            <person name="Hibbett D.S."/>
        </authorList>
    </citation>
    <scope>NUCLEOTIDE SEQUENCE [LARGE SCALE GENOMIC DNA]</scope>
    <source>
        <strain evidence="12 13">CBS 109695</strain>
    </source>
</reference>
<dbReference type="InterPro" id="IPR026590">
    <property type="entry name" value="Ssirtuin_cat_dom"/>
</dbReference>
<name>A0A166TCY4_9AGAM</name>
<feature type="compositionally biased region" description="Polar residues" evidence="10">
    <location>
        <begin position="10"/>
        <end position="20"/>
    </location>
</feature>
<dbReference type="Gene3D" id="3.40.50.1220">
    <property type="entry name" value="TPP-binding domain"/>
    <property type="match status" value="1"/>
</dbReference>
<dbReference type="InterPro" id="IPR026591">
    <property type="entry name" value="Sirtuin_cat_small_dom_sf"/>
</dbReference>
<accession>A0A166TCY4</accession>
<feature type="compositionally biased region" description="Pro residues" evidence="10">
    <location>
        <begin position="516"/>
        <end position="530"/>
    </location>
</feature>
<dbReference type="AlphaFoldDB" id="A0A166TCY4"/>
<proteinExistence type="inferred from homology"/>
<keyword evidence="13" id="KW-1185">Reference proteome</keyword>
<dbReference type="GO" id="GO:0070403">
    <property type="term" value="F:NAD+ binding"/>
    <property type="evidence" value="ECO:0007669"/>
    <property type="project" value="InterPro"/>
</dbReference>
<evidence type="ECO:0000256" key="10">
    <source>
        <dbReference type="SAM" id="MobiDB-lite"/>
    </source>
</evidence>
<keyword evidence="5 9" id="KW-0479">Metal-binding</keyword>
<gene>
    <name evidence="12" type="ORF">FIBSPDRAFT_814775</name>
</gene>
<evidence type="ECO:0000256" key="8">
    <source>
        <dbReference type="ARBA" id="ARBA00023128"/>
    </source>
</evidence>
<evidence type="ECO:0000256" key="9">
    <source>
        <dbReference type="PROSITE-ProRule" id="PRU00236"/>
    </source>
</evidence>
<dbReference type="OrthoDB" id="420264at2759"/>
<keyword evidence="4" id="KW-0808">Transferase</keyword>
<evidence type="ECO:0000256" key="4">
    <source>
        <dbReference type="ARBA" id="ARBA00022679"/>
    </source>
</evidence>
<keyword evidence="6 9" id="KW-0862">Zinc</keyword>
<feature type="binding site" evidence="9">
    <location>
        <position position="335"/>
    </location>
    <ligand>
        <name>Zn(2+)</name>
        <dbReference type="ChEBI" id="CHEBI:29105"/>
    </ligand>
</feature>
<dbReference type="Pfam" id="PF02146">
    <property type="entry name" value="SIR2"/>
    <property type="match status" value="1"/>
</dbReference>
<sequence>MSLKPVVDATNGSAQNANSTEKSRYRREAYASQVQAFINAADEVDIDEETIDDILDGFDGEIDAMEEGGSDVDVESAANASAPAGLDGTESEDEADAESDGAEEDPDAQLEQLSDEEEVRNAWSPQEKRGMSHHLKEHGMASFIAEYAIKRTIPIVKLLLAFDIPLCEELRHKNPKTMIYFLKVILSRELHMREKLTDYNTVADVVNLIRKSQRIVILTGAGISVSCGIPDFRSRDGLYASLKETGEYDLDDPQQMFDIQYFRENPAVPFSAAAKIYPSNFTPSPCHRFIKSMEDKDKLTASHSQNYTQNIDTLETLAGVRRVLQCHGSFATASCIKCFTHVQGSEIEDDILNQRIPLCKACSVKPPKTASARSKKKGKKKKNSWDSGTSSEGDNRPAVPPGIMKARHMHSQFQYIANPSELHLPDITFFGEKLTDSFEKALTEDREKVDLLLVIGTSLNVAPVADVVSYIPHSVPQILINKTPVRHMQPDVMLLGNADAIVQYLCAELGWELPDPPSPGGLPKSPPHLEPPAASTSLKRRTHPSTIARQEPVRVGTRQVHVWLFEGAEGGQWLQKYEESAERDIALGADAADRDNKRPRLQ</sequence>
<organism evidence="12 13">
    <name type="scientific">Athelia psychrophila</name>
    <dbReference type="NCBI Taxonomy" id="1759441"/>
    <lineage>
        <taxon>Eukaryota</taxon>
        <taxon>Fungi</taxon>
        <taxon>Dikarya</taxon>
        <taxon>Basidiomycota</taxon>
        <taxon>Agaricomycotina</taxon>
        <taxon>Agaricomycetes</taxon>
        <taxon>Agaricomycetidae</taxon>
        <taxon>Atheliales</taxon>
        <taxon>Atheliaceae</taxon>
        <taxon>Athelia</taxon>
    </lineage>
</organism>
<feature type="compositionally biased region" description="Basic residues" evidence="10">
    <location>
        <begin position="373"/>
        <end position="382"/>
    </location>
</feature>
<dbReference type="PANTHER" id="PTHR11085:SF9">
    <property type="entry name" value="NAD-DEPENDENT PROTEIN DEACETYLASE SIRTUIN-1"/>
    <property type="match status" value="1"/>
</dbReference>
<feature type="binding site" evidence="9">
    <location>
        <position position="338"/>
    </location>
    <ligand>
        <name>Zn(2+)</name>
        <dbReference type="ChEBI" id="CHEBI:29105"/>
    </ligand>
</feature>
<evidence type="ECO:0000259" key="11">
    <source>
        <dbReference type="PROSITE" id="PS50305"/>
    </source>
</evidence>
<dbReference type="SUPFAM" id="SSF52467">
    <property type="entry name" value="DHS-like NAD/FAD-binding domain"/>
    <property type="match status" value="1"/>
</dbReference>
<comment type="similarity">
    <text evidence="3">Belongs to the sirtuin family. Class I subfamily.</text>
</comment>
<keyword evidence="7" id="KW-0520">NAD</keyword>
<evidence type="ECO:0000256" key="5">
    <source>
        <dbReference type="ARBA" id="ARBA00022723"/>
    </source>
</evidence>
<evidence type="ECO:0000256" key="7">
    <source>
        <dbReference type="ARBA" id="ARBA00023027"/>
    </source>
</evidence>
<dbReference type="InterPro" id="IPR029035">
    <property type="entry name" value="DHS-like_NAD/FAD-binding_dom"/>
</dbReference>
<feature type="binding site" evidence="9">
    <location>
        <position position="362"/>
    </location>
    <ligand>
        <name>Zn(2+)</name>
        <dbReference type="ChEBI" id="CHEBI:29105"/>
    </ligand>
</feature>
<dbReference type="Proteomes" id="UP000076532">
    <property type="component" value="Unassembled WGS sequence"/>
</dbReference>
<dbReference type="PROSITE" id="PS50305">
    <property type="entry name" value="SIRTUIN"/>
    <property type="match status" value="1"/>
</dbReference>
<dbReference type="InterPro" id="IPR050134">
    <property type="entry name" value="NAD-dep_sirtuin_deacylases"/>
</dbReference>
<feature type="region of interest" description="Disordered" evidence="10">
    <location>
        <begin position="516"/>
        <end position="552"/>
    </location>
</feature>
<evidence type="ECO:0000256" key="3">
    <source>
        <dbReference type="ARBA" id="ARBA00006924"/>
    </source>
</evidence>
<dbReference type="EMBL" id="KV417493">
    <property type="protein sequence ID" value="KZP30481.1"/>
    <property type="molecule type" value="Genomic_DNA"/>
</dbReference>
<comment type="subcellular location">
    <subcellularLocation>
        <location evidence="2">Mitochondrion</location>
    </subcellularLocation>
</comment>
<dbReference type="InterPro" id="IPR003000">
    <property type="entry name" value="Sirtuin"/>
</dbReference>
<dbReference type="GO" id="GO:0046970">
    <property type="term" value="F:histone H4K16 deacetylase activity, NAD-dependent"/>
    <property type="evidence" value="ECO:0007669"/>
    <property type="project" value="TreeGrafter"/>
</dbReference>
<keyword evidence="8" id="KW-0496">Mitochondrion</keyword>
<dbReference type="GO" id="GO:0005739">
    <property type="term" value="C:mitochondrion"/>
    <property type="evidence" value="ECO:0007669"/>
    <property type="project" value="UniProtKB-SubCell"/>
</dbReference>
<dbReference type="Gene3D" id="3.30.1600.10">
    <property type="entry name" value="SIR2/SIRT2 'Small Domain"/>
    <property type="match status" value="1"/>
</dbReference>
<feature type="binding site" evidence="9">
    <location>
        <position position="359"/>
    </location>
    <ligand>
        <name>Zn(2+)</name>
        <dbReference type="ChEBI" id="CHEBI:29105"/>
    </ligand>
</feature>
<evidence type="ECO:0000313" key="12">
    <source>
        <dbReference type="EMBL" id="KZP30481.1"/>
    </source>
</evidence>
<dbReference type="GO" id="GO:0005634">
    <property type="term" value="C:nucleus"/>
    <property type="evidence" value="ECO:0007669"/>
    <property type="project" value="TreeGrafter"/>
</dbReference>
<feature type="domain" description="Deacetylase sirtuin-type" evidence="11">
    <location>
        <begin position="195"/>
        <end position="512"/>
    </location>
</feature>
<dbReference type="GO" id="GO:0046872">
    <property type="term" value="F:metal ion binding"/>
    <property type="evidence" value="ECO:0007669"/>
    <property type="project" value="UniProtKB-KW"/>
</dbReference>